<accession>A0A9D4JIW4</accession>
<reference evidence="1" key="2">
    <citation type="submission" date="2020-11" db="EMBL/GenBank/DDBJ databases">
        <authorList>
            <person name="McCartney M.A."/>
            <person name="Auch B."/>
            <person name="Kono T."/>
            <person name="Mallez S."/>
            <person name="Becker A."/>
            <person name="Gohl D.M."/>
            <person name="Silverstein K.A.T."/>
            <person name="Koren S."/>
            <person name="Bechman K.B."/>
            <person name="Herman A."/>
            <person name="Abrahante J.E."/>
            <person name="Garbe J."/>
        </authorList>
    </citation>
    <scope>NUCLEOTIDE SEQUENCE</scope>
    <source>
        <strain evidence="1">Duluth1</strain>
        <tissue evidence="1">Whole animal</tissue>
    </source>
</reference>
<dbReference type="AlphaFoldDB" id="A0A9D4JIW4"/>
<sequence>MYPSLALSDFHRACRFKHLSDTPSALAAAVAPLALKECSPKFARGATIFNLETIHSLARV</sequence>
<name>A0A9D4JIW4_DREPO</name>
<reference evidence="1" key="1">
    <citation type="journal article" date="2019" name="bioRxiv">
        <title>The Genome of the Zebra Mussel, Dreissena polymorpha: A Resource for Invasive Species Research.</title>
        <authorList>
            <person name="McCartney M.A."/>
            <person name="Auch B."/>
            <person name="Kono T."/>
            <person name="Mallez S."/>
            <person name="Zhang Y."/>
            <person name="Obille A."/>
            <person name="Becker A."/>
            <person name="Abrahante J.E."/>
            <person name="Garbe J."/>
            <person name="Badalamenti J.P."/>
            <person name="Herman A."/>
            <person name="Mangelson H."/>
            <person name="Liachko I."/>
            <person name="Sullivan S."/>
            <person name="Sone E.D."/>
            <person name="Koren S."/>
            <person name="Silverstein K.A.T."/>
            <person name="Beckman K.B."/>
            <person name="Gohl D.M."/>
        </authorList>
    </citation>
    <scope>NUCLEOTIDE SEQUENCE</scope>
    <source>
        <strain evidence="1">Duluth1</strain>
        <tissue evidence="1">Whole animal</tissue>
    </source>
</reference>
<keyword evidence="2" id="KW-1185">Reference proteome</keyword>
<gene>
    <name evidence="1" type="ORF">DPMN_142115</name>
</gene>
<proteinExistence type="predicted"/>
<protein>
    <submittedName>
        <fullName evidence="1">Uncharacterized protein</fullName>
    </submittedName>
</protein>
<dbReference type="Proteomes" id="UP000828390">
    <property type="component" value="Unassembled WGS sequence"/>
</dbReference>
<evidence type="ECO:0000313" key="2">
    <source>
        <dbReference type="Proteomes" id="UP000828390"/>
    </source>
</evidence>
<comment type="caution">
    <text evidence="1">The sequence shown here is derived from an EMBL/GenBank/DDBJ whole genome shotgun (WGS) entry which is preliminary data.</text>
</comment>
<evidence type="ECO:0000313" key="1">
    <source>
        <dbReference type="EMBL" id="KAH3813650.1"/>
    </source>
</evidence>
<organism evidence="1 2">
    <name type="scientific">Dreissena polymorpha</name>
    <name type="common">Zebra mussel</name>
    <name type="synonym">Mytilus polymorpha</name>
    <dbReference type="NCBI Taxonomy" id="45954"/>
    <lineage>
        <taxon>Eukaryota</taxon>
        <taxon>Metazoa</taxon>
        <taxon>Spiralia</taxon>
        <taxon>Lophotrochozoa</taxon>
        <taxon>Mollusca</taxon>
        <taxon>Bivalvia</taxon>
        <taxon>Autobranchia</taxon>
        <taxon>Heteroconchia</taxon>
        <taxon>Euheterodonta</taxon>
        <taxon>Imparidentia</taxon>
        <taxon>Neoheterodontei</taxon>
        <taxon>Myida</taxon>
        <taxon>Dreissenoidea</taxon>
        <taxon>Dreissenidae</taxon>
        <taxon>Dreissena</taxon>
    </lineage>
</organism>
<dbReference type="EMBL" id="JAIWYP010000006">
    <property type="protein sequence ID" value="KAH3813650.1"/>
    <property type="molecule type" value="Genomic_DNA"/>
</dbReference>